<dbReference type="Pfam" id="PF24514">
    <property type="entry name" value="SpaA_4"/>
    <property type="match status" value="1"/>
</dbReference>
<feature type="domain" description="SpaA-like prealbumin fold" evidence="2">
    <location>
        <begin position="315"/>
        <end position="418"/>
    </location>
</feature>
<keyword evidence="1" id="KW-0732">Signal</keyword>
<accession>A0ABQ2N9N8</accession>
<keyword evidence="4" id="KW-1185">Reference proteome</keyword>
<feature type="signal peptide" evidence="1">
    <location>
        <begin position="1"/>
        <end position="36"/>
    </location>
</feature>
<name>A0ABQ2N9N8_9ACTN</name>
<dbReference type="RefSeq" id="WP_188782920.1">
    <property type="nucleotide sequence ID" value="NZ_BMNI01000002.1"/>
</dbReference>
<protein>
    <recommendedName>
        <fullName evidence="2">SpaA-like prealbumin fold domain-containing protein</fullName>
    </recommendedName>
</protein>
<reference evidence="4" key="1">
    <citation type="journal article" date="2019" name="Int. J. Syst. Evol. Microbiol.">
        <title>The Global Catalogue of Microorganisms (GCM) 10K type strain sequencing project: providing services to taxonomists for standard genome sequencing and annotation.</title>
        <authorList>
            <consortium name="The Broad Institute Genomics Platform"/>
            <consortium name="The Broad Institute Genome Sequencing Center for Infectious Disease"/>
            <person name="Wu L."/>
            <person name="Ma J."/>
        </authorList>
    </citation>
    <scope>NUCLEOTIDE SEQUENCE [LARGE SCALE GENOMIC DNA]</scope>
    <source>
        <strain evidence="4">CGMCC 4.7371</strain>
    </source>
</reference>
<dbReference type="Proteomes" id="UP000655410">
    <property type="component" value="Unassembled WGS sequence"/>
</dbReference>
<evidence type="ECO:0000259" key="2">
    <source>
        <dbReference type="Pfam" id="PF24514"/>
    </source>
</evidence>
<dbReference type="EMBL" id="BMNI01000002">
    <property type="protein sequence ID" value="GGO86844.1"/>
    <property type="molecule type" value="Genomic_DNA"/>
</dbReference>
<dbReference type="PROSITE" id="PS51318">
    <property type="entry name" value="TAT"/>
    <property type="match status" value="1"/>
</dbReference>
<organism evidence="3 4">
    <name type="scientific">Nocardioides phosphati</name>
    <dbReference type="NCBI Taxonomy" id="1867775"/>
    <lineage>
        <taxon>Bacteria</taxon>
        <taxon>Bacillati</taxon>
        <taxon>Actinomycetota</taxon>
        <taxon>Actinomycetes</taxon>
        <taxon>Propionibacteriales</taxon>
        <taxon>Nocardioidaceae</taxon>
        <taxon>Nocardioides</taxon>
    </lineage>
</organism>
<comment type="caution">
    <text evidence="3">The sequence shown here is derived from an EMBL/GenBank/DDBJ whole genome shotgun (WGS) entry which is preliminary data.</text>
</comment>
<evidence type="ECO:0000256" key="1">
    <source>
        <dbReference type="SAM" id="SignalP"/>
    </source>
</evidence>
<dbReference type="InterPro" id="IPR055371">
    <property type="entry name" value="SpaA_PFL_dom_4"/>
</dbReference>
<dbReference type="InterPro" id="IPR006311">
    <property type="entry name" value="TAT_signal"/>
</dbReference>
<proteinExistence type="predicted"/>
<evidence type="ECO:0000313" key="3">
    <source>
        <dbReference type="EMBL" id="GGO86844.1"/>
    </source>
</evidence>
<gene>
    <name evidence="3" type="ORF">GCM10011584_10040</name>
</gene>
<feature type="chain" id="PRO_5045164807" description="SpaA-like prealbumin fold domain-containing protein" evidence="1">
    <location>
        <begin position="37"/>
        <end position="634"/>
    </location>
</feature>
<sequence>MDVRTNRTARRRVFSAAAALLLAGLGLAATTAPASASVSTDGGFEFADGNLAPQASINNDWNSFAPVTWTGTAPYRVTSKNVGGWTLGGLEDAQSATSDTGFAGGTKQDQDCATLAPSKAPNKDDLQRVYLTTKLVGGDVFLGLSWIRIPQNTTSPSAHIGFEFNKAQNGACAGSGLVKRTAGDMLVVYDFEGGTDDPVITLRRWTTSGACEVASDAAPCWGVADNLTDLGFAEAKVNAVAAVTDTLKPGGANPGIKEFGEAGINLTDAHVFQPNQCESFGKAYAVSRSSGNSGTAQMKDLVGPGNFTISNCGAITIHKATENGDDSFNFDATGGLTPATFDLSGGGTQSFTDAQQGSYTVTEDMTTGQATTGGWSLRALTCTSTGTGTSTVTNLVTRSVSITLAAGGTVDCTFTNRQKLSPTLATKLNGDQPSISVPVGSSVHDTATLSGASATAGGTVTYTAYTDSACTTGARDAGTKAVTNGVVADSDALAFTSAGTYYWKAVYTGDAGNFGAMSTCTDEVLTVAPRSPAATTAQHLKPNDSFALTGGYNASGDVTFALYSPSDATCAGTPAYTETVALAGDAAATTNTTFVASAQGVWRWKVVYVGDGNNHGVTLGCGVEQFTIDNDSTS</sequence>
<evidence type="ECO:0000313" key="4">
    <source>
        <dbReference type="Proteomes" id="UP000655410"/>
    </source>
</evidence>